<dbReference type="EMBL" id="REGN01001204">
    <property type="protein sequence ID" value="RNA36304.1"/>
    <property type="molecule type" value="Genomic_DNA"/>
</dbReference>
<gene>
    <name evidence="1" type="ORF">BpHYR1_042361</name>
</gene>
<evidence type="ECO:0000313" key="2">
    <source>
        <dbReference type="Proteomes" id="UP000276133"/>
    </source>
</evidence>
<evidence type="ECO:0008006" key="3">
    <source>
        <dbReference type="Google" id="ProtNLM"/>
    </source>
</evidence>
<dbReference type="AlphaFoldDB" id="A0A3M7SKA6"/>
<protein>
    <recommendedName>
        <fullName evidence="3">RNA-directed DNA polymerase from mobile element jockey-like</fullName>
    </recommendedName>
</protein>
<comment type="caution">
    <text evidence="1">The sequence shown here is derived from an EMBL/GenBank/DDBJ whole genome shotgun (WGS) entry which is preliminary data.</text>
</comment>
<proteinExistence type="predicted"/>
<name>A0A3M7SKA6_BRAPC</name>
<reference evidence="1 2" key="1">
    <citation type="journal article" date="2018" name="Sci. Rep.">
        <title>Genomic signatures of local adaptation to the degree of environmental predictability in rotifers.</title>
        <authorList>
            <person name="Franch-Gras L."/>
            <person name="Hahn C."/>
            <person name="Garcia-Roger E.M."/>
            <person name="Carmona M.J."/>
            <person name="Serra M."/>
            <person name="Gomez A."/>
        </authorList>
    </citation>
    <scope>NUCLEOTIDE SEQUENCE [LARGE SCALE GENOMIC DNA]</scope>
    <source>
        <strain evidence="1">HYR1</strain>
    </source>
</reference>
<accession>A0A3M7SKA6</accession>
<sequence length="94" mass="11159">MSLTHLKNRLYQLLQKAIHKINKYSKKWGLKLNVHKTKYMLIANNYKRISYELSSNLSLEINNQKIEKLETLLSQVKNTNYQNTKTYNSINNSI</sequence>
<keyword evidence="2" id="KW-1185">Reference proteome</keyword>
<dbReference type="Proteomes" id="UP000276133">
    <property type="component" value="Unassembled WGS sequence"/>
</dbReference>
<organism evidence="1 2">
    <name type="scientific">Brachionus plicatilis</name>
    <name type="common">Marine rotifer</name>
    <name type="synonym">Brachionus muelleri</name>
    <dbReference type="NCBI Taxonomy" id="10195"/>
    <lineage>
        <taxon>Eukaryota</taxon>
        <taxon>Metazoa</taxon>
        <taxon>Spiralia</taxon>
        <taxon>Gnathifera</taxon>
        <taxon>Rotifera</taxon>
        <taxon>Eurotatoria</taxon>
        <taxon>Monogononta</taxon>
        <taxon>Pseudotrocha</taxon>
        <taxon>Ploima</taxon>
        <taxon>Brachionidae</taxon>
        <taxon>Brachionus</taxon>
    </lineage>
</organism>
<evidence type="ECO:0000313" key="1">
    <source>
        <dbReference type="EMBL" id="RNA36304.1"/>
    </source>
</evidence>
<dbReference type="OrthoDB" id="6631388at2759"/>